<feature type="transmembrane region" description="Helical" evidence="1">
    <location>
        <begin position="21"/>
        <end position="39"/>
    </location>
</feature>
<dbReference type="Proteomes" id="UP000006178">
    <property type="component" value="Chromosome"/>
</dbReference>
<dbReference type="STRING" id="1094508.Tsac_1332"/>
<feature type="transmembrane region" description="Helical" evidence="1">
    <location>
        <begin position="76"/>
        <end position="95"/>
    </location>
</feature>
<name>I3VUZ4_THESW</name>
<evidence type="ECO:0008006" key="4">
    <source>
        <dbReference type="Google" id="ProtNLM"/>
    </source>
</evidence>
<feature type="transmembrane region" description="Helical" evidence="1">
    <location>
        <begin position="180"/>
        <end position="200"/>
    </location>
</feature>
<dbReference type="PATRIC" id="fig|1094508.3.peg.1346"/>
<evidence type="ECO:0000313" key="3">
    <source>
        <dbReference type="Proteomes" id="UP000006178"/>
    </source>
</evidence>
<evidence type="ECO:0000313" key="2">
    <source>
        <dbReference type="EMBL" id="AFK86339.1"/>
    </source>
</evidence>
<dbReference type="AlphaFoldDB" id="I3VUZ4"/>
<feature type="transmembrane region" description="Helical" evidence="1">
    <location>
        <begin position="223"/>
        <end position="243"/>
    </location>
</feature>
<protein>
    <recommendedName>
        <fullName evidence="4">ABC transporter permease</fullName>
    </recommendedName>
</protein>
<dbReference type="RefSeq" id="WP_014758217.1">
    <property type="nucleotide sequence ID" value="NC_017992.1"/>
</dbReference>
<feature type="transmembrane region" description="Helical" evidence="1">
    <location>
        <begin position="116"/>
        <end position="137"/>
    </location>
</feature>
<keyword evidence="1" id="KW-0812">Transmembrane</keyword>
<keyword evidence="3" id="KW-1185">Reference proteome</keyword>
<proteinExistence type="predicted"/>
<dbReference type="KEGG" id="tsh:Tsac_1332"/>
<sequence length="250" mass="28276">MPTFNAYFKKEIIESIRQYKYLILAIGIILFAMLDPIMLKMLPLMLKNKIPGDISALIKINFSTAIQNYIKDLSQISFLIVILTLMGILSDEISSHKLLFPYSKGLNPAAMVASKILHYSIVLIIFIFLGFSINYYYADTLFKDNTIPFSKIMFSATLISLFYIYTVILLTFLSSLFKKSIVAAVALLIINFAASALMNIEKLSVYIPNKLIALASTFNTSDIIKPLISTLMLSIVFYIISIIRMNKIEM</sequence>
<reference evidence="2 3" key="1">
    <citation type="journal article" date="2014" name="Appl. Environ. Microbiol.">
        <title>Profile of Secreted Hydrolases, Associated Proteins, and SlpA in Thermoanaerobacterium saccharolyticum during the Degradation of Hemicellulose.</title>
        <authorList>
            <person name="Currie D.H."/>
            <person name="Guss A.M."/>
            <person name="Herring C.D."/>
            <person name="Giannone R.J."/>
            <person name="Johnson C.M."/>
            <person name="Lankford P.K."/>
            <person name="Brown S.D."/>
            <person name="Hettich R.L."/>
            <person name="Lynd L.R."/>
        </authorList>
    </citation>
    <scope>NUCLEOTIDE SEQUENCE [LARGE SCALE GENOMIC DNA]</scope>
    <source>
        <strain evidence="3">DSM 8691 / JW/SL-YS485</strain>
    </source>
</reference>
<dbReference type="eggNOG" id="COG1668">
    <property type="taxonomic scope" value="Bacteria"/>
</dbReference>
<keyword evidence="1" id="KW-1133">Transmembrane helix</keyword>
<feature type="transmembrane region" description="Helical" evidence="1">
    <location>
        <begin position="152"/>
        <end position="173"/>
    </location>
</feature>
<evidence type="ECO:0000256" key="1">
    <source>
        <dbReference type="SAM" id="Phobius"/>
    </source>
</evidence>
<accession>I3VUZ4</accession>
<dbReference type="BioCyc" id="TSAC1094508:GLMA-1354-MONOMER"/>
<gene>
    <name evidence="2" type="ordered locus">Tsac_1332</name>
</gene>
<keyword evidence="1" id="KW-0472">Membrane</keyword>
<organism evidence="2 3">
    <name type="scientific">Thermoanaerobacterium saccharolyticum (strain DSM 8691 / JW/SL-YS485)</name>
    <dbReference type="NCBI Taxonomy" id="1094508"/>
    <lineage>
        <taxon>Bacteria</taxon>
        <taxon>Bacillati</taxon>
        <taxon>Bacillota</taxon>
        <taxon>Clostridia</taxon>
        <taxon>Thermoanaerobacterales</taxon>
        <taxon>Thermoanaerobacteraceae</taxon>
        <taxon>Thermoanaerobacterium</taxon>
    </lineage>
</organism>
<dbReference type="EMBL" id="CP003184">
    <property type="protein sequence ID" value="AFK86339.1"/>
    <property type="molecule type" value="Genomic_DNA"/>
</dbReference>